<evidence type="ECO:0000313" key="9">
    <source>
        <dbReference type="Proteomes" id="UP000032668"/>
    </source>
</evidence>
<dbReference type="Pfam" id="PF00392">
    <property type="entry name" value="GntR"/>
    <property type="match status" value="1"/>
</dbReference>
<dbReference type="CDD" id="cd07377">
    <property type="entry name" value="WHTH_GntR"/>
    <property type="match status" value="1"/>
</dbReference>
<comment type="caution">
    <text evidence="8">The sequence shown here is derived from an EMBL/GenBank/DDBJ whole genome shotgun (WGS) entry which is preliminary data.</text>
</comment>
<evidence type="ECO:0000256" key="5">
    <source>
        <dbReference type="ARBA" id="ARBA00037357"/>
    </source>
</evidence>
<evidence type="ECO:0000256" key="6">
    <source>
        <dbReference type="ARBA" id="ARBA00039592"/>
    </source>
</evidence>
<keyword evidence="9" id="KW-1185">Reference proteome</keyword>
<dbReference type="InterPro" id="IPR000524">
    <property type="entry name" value="Tscrpt_reg_HTH_GntR"/>
</dbReference>
<name>A0A0D6PFG9_9PROT</name>
<dbReference type="Pfam" id="PF07729">
    <property type="entry name" value="FCD"/>
    <property type="match status" value="1"/>
</dbReference>
<dbReference type="OrthoDB" id="5450856at2"/>
<reference evidence="8 9" key="1">
    <citation type="submission" date="2012-11" db="EMBL/GenBank/DDBJ databases">
        <title>Whole genome sequence of Acidocella aminolytica 101 = DSM 11237.</title>
        <authorList>
            <person name="Azuma Y."/>
            <person name="Higashiura N."/>
            <person name="Hirakawa H."/>
            <person name="Matsushita K."/>
        </authorList>
    </citation>
    <scope>NUCLEOTIDE SEQUENCE [LARGE SCALE GENOMIC DNA]</scope>
    <source>
        <strain evidence="9">101 / DSM 11237</strain>
    </source>
</reference>
<evidence type="ECO:0000256" key="4">
    <source>
        <dbReference type="ARBA" id="ARBA00023163"/>
    </source>
</evidence>
<dbReference type="Gene3D" id="1.20.120.530">
    <property type="entry name" value="GntR ligand-binding domain-like"/>
    <property type="match status" value="1"/>
</dbReference>
<comment type="function">
    <text evidence="5">Transcriptional repressor for the pyruvate dehydrogenase complex genes aceEF and lpd.</text>
</comment>
<dbReference type="Proteomes" id="UP000032668">
    <property type="component" value="Unassembled WGS sequence"/>
</dbReference>
<dbReference type="GO" id="GO:0003677">
    <property type="term" value="F:DNA binding"/>
    <property type="evidence" value="ECO:0007669"/>
    <property type="project" value="UniProtKB-KW"/>
</dbReference>
<dbReference type="Gene3D" id="1.10.10.10">
    <property type="entry name" value="Winged helix-like DNA-binding domain superfamily/Winged helix DNA-binding domain"/>
    <property type="match status" value="1"/>
</dbReference>
<organism evidence="8 9">
    <name type="scientific">Acidocella aminolytica 101 = DSM 11237</name>
    <dbReference type="NCBI Taxonomy" id="1120923"/>
    <lineage>
        <taxon>Bacteria</taxon>
        <taxon>Pseudomonadati</taxon>
        <taxon>Pseudomonadota</taxon>
        <taxon>Alphaproteobacteria</taxon>
        <taxon>Acetobacterales</taxon>
        <taxon>Acidocellaceae</taxon>
        <taxon>Acidocella</taxon>
    </lineage>
</organism>
<dbReference type="STRING" id="1120923.SAMN02746095_00828"/>
<dbReference type="GO" id="GO:0003700">
    <property type="term" value="F:DNA-binding transcription factor activity"/>
    <property type="evidence" value="ECO:0007669"/>
    <property type="project" value="InterPro"/>
</dbReference>
<dbReference type="PRINTS" id="PR00035">
    <property type="entry name" value="HTHGNTR"/>
</dbReference>
<dbReference type="RefSeq" id="WP_048878369.1">
    <property type="nucleotide sequence ID" value="NZ_BANC01000034.1"/>
</dbReference>
<dbReference type="InterPro" id="IPR036388">
    <property type="entry name" value="WH-like_DNA-bd_sf"/>
</dbReference>
<feature type="domain" description="HTH gntR-type" evidence="7">
    <location>
        <begin position="8"/>
        <end position="75"/>
    </location>
</feature>
<dbReference type="InterPro" id="IPR011711">
    <property type="entry name" value="GntR_C"/>
</dbReference>
<accession>A0A0D6PFG9</accession>
<keyword evidence="2" id="KW-0805">Transcription regulation</keyword>
<proteinExistence type="predicted"/>
<evidence type="ECO:0000256" key="3">
    <source>
        <dbReference type="ARBA" id="ARBA00023125"/>
    </source>
</evidence>
<keyword evidence="3" id="KW-0238">DNA-binding</keyword>
<dbReference type="SMART" id="SM00895">
    <property type="entry name" value="FCD"/>
    <property type="match status" value="1"/>
</dbReference>
<dbReference type="SUPFAM" id="SSF46785">
    <property type="entry name" value="Winged helix' DNA-binding domain"/>
    <property type="match status" value="1"/>
</dbReference>
<dbReference type="EMBL" id="BANC01000034">
    <property type="protein sequence ID" value="GAN79953.1"/>
    <property type="molecule type" value="Genomic_DNA"/>
</dbReference>
<evidence type="ECO:0000259" key="7">
    <source>
        <dbReference type="PROSITE" id="PS50949"/>
    </source>
</evidence>
<evidence type="ECO:0000256" key="2">
    <source>
        <dbReference type="ARBA" id="ARBA00023015"/>
    </source>
</evidence>
<sequence length="259" mass="28670">MSTKVRPVPLAEIIADRIQTMILEGAIRPGEKLLGERELAERLGVSRPSLHQALAQLEEKGLLITTKSGTVVAKFLDRLADPLAELFVTEPRATSDYIEFRQTVEVAAAGYAATRATQPEREAIADCLARIRAAHDAGDASLEADYDAELHGLIYEASHNLMVLHIMRVLGDLLRRNVFYNRETLYLRAGVRDLLLQQHLRIGEAVLSGNAEEAAAAMRAHMEFTGSSIEDIKREEARLATAMRRIDRKYLVAGAEDEA</sequence>
<protein>
    <recommendedName>
        <fullName evidence="6">Pyruvate dehydrogenase complex repressor</fullName>
    </recommendedName>
</protein>
<dbReference type="SMART" id="SM00345">
    <property type="entry name" value="HTH_GNTR"/>
    <property type="match status" value="1"/>
</dbReference>
<dbReference type="InterPro" id="IPR036390">
    <property type="entry name" value="WH_DNA-bd_sf"/>
</dbReference>
<dbReference type="AlphaFoldDB" id="A0A0D6PFG9"/>
<evidence type="ECO:0000256" key="1">
    <source>
        <dbReference type="ARBA" id="ARBA00022491"/>
    </source>
</evidence>
<gene>
    <name evidence="8" type="ORF">Aam_034_097</name>
</gene>
<dbReference type="PROSITE" id="PS50949">
    <property type="entry name" value="HTH_GNTR"/>
    <property type="match status" value="1"/>
</dbReference>
<dbReference type="SUPFAM" id="SSF48008">
    <property type="entry name" value="GntR ligand-binding domain-like"/>
    <property type="match status" value="1"/>
</dbReference>
<keyword evidence="4" id="KW-0804">Transcription</keyword>
<dbReference type="InterPro" id="IPR008920">
    <property type="entry name" value="TF_FadR/GntR_C"/>
</dbReference>
<evidence type="ECO:0000313" key="8">
    <source>
        <dbReference type="EMBL" id="GAN79953.1"/>
    </source>
</evidence>
<dbReference type="PANTHER" id="PTHR43537:SF34">
    <property type="entry name" value="PYRUVATE DEHYDROGENASE COMPLEX REPRESSOR"/>
    <property type="match status" value="1"/>
</dbReference>
<dbReference type="PANTHER" id="PTHR43537">
    <property type="entry name" value="TRANSCRIPTIONAL REGULATOR, GNTR FAMILY"/>
    <property type="match status" value="1"/>
</dbReference>
<keyword evidence="1" id="KW-0678">Repressor</keyword>